<dbReference type="OrthoDB" id="3643609at2759"/>
<feature type="compositionally biased region" description="Basic and acidic residues" evidence="1">
    <location>
        <begin position="575"/>
        <end position="585"/>
    </location>
</feature>
<reference evidence="3" key="1">
    <citation type="journal article" date="2012" name="PLoS Genet.">
        <title>The genomes of the fungal plant pathogens Cladosporium fulvum and Dothistroma septosporum reveal adaptation to different hosts and lifestyles but also signatures of common ancestry.</title>
        <authorList>
            <person name="de Wit P.J.G.M."/>
            <person name="van der Burgt A."/>
            <person name="Oekmen B."/>
            <person name="Stergiopoulos I."/>
            <person name="Abd-Elsalam K.A."/>
            <person name="Aerts A.L."/>
            <person name="Bahkali A.H."/>
            <person name="Beenen H.G."/>
            <person name="Chettri P."/>
            <person name="Cox M.P."/>
            <person name="Datema E."/>
            <person name="de Vries R.P."/>
            <person name="Dhillon B."/>
            <person name="Ganley A.R."/>
            <person name="Griffiths S.A."/>
            <person name="Guo Y."/>
            <person name="Hamelin R.C."/>
            <person name="Henrissat B."/>
            <person name="Kabir M.S."/>
            <person name="Jashni M.K."/>
            <person name="Kema G."/>
            <person name="Klaubauf S."/>
            <person name="Lapidus A."/>
            <person name="Levasseur A."/>
            <person name="Lindquist E."/>
            <person name="Mehrabi R."/>
            <person name="Ohm R.A."/>
            <person name="Owen T.J."/>
            <person name="Salamov A."/>
            <person name="Schwelm A."/>
            <person name="Schijlen E."/>
            <person name="Sun H."/>
            <person name="van den Burg H.A."/>
            <person name="van Ham R.C.H.J."/>
            <person name="Zhang S."/>
            <person name="Goodwin S.B."/>
            <person name="Grigoriev I.V."/>
            <person name="Collemare J."/>
            <person name="Bradshaw R.E."/>
        </authorList>
    </citation>
    <scope>NUCLEOTIDE SEQUENCE [LARGE SCALE GENOMIC DNA]</scope>
    <source>
        <strain evidence="3">NZE10 / CBS 128990</strain>
    </source>
</reference>
<feature type="compositionally biased region" description="Polar residues" evidence="1">
    <location>
        <begin position="634"/>
        <end position="646"/>
    </location>
</feature>
<feature type="region of interest" description="Disordered" evidence="1">
    <location>
        <begin position="296"/>
        <end position="359"/>
    </location>
</feature>
<dbReference type="Proteomes" id="UP000016933">
    <property type="component" value="Unassembled WGS sequence"/>
</dbReference>
<dbReference type="EMBL" id="KB446542">
    <property type="protein sequence ID" value="EME41589.1"/>
    <property type="molecule type" value="Genomic_DNA"/>
</dbReference>
<gene>
    <name evidence="2" type="ORF">DOTSEDRAFT_46557</name>
</gene>
<feature type="compositionally biased region" description="Polar residues" evidence="1">
    <location>
        <begin position="607"/>
        <end position="624"/>
    </location>
</feature>
<feature type="region of interest" description="Disordered" evidence="1">
    <location>
        <begin position="463"/>
        <end position="670"/>
    </location>
</feature>
<feature type="compositionally biased region" description="Polar residues" evidence="1">
    <location>
        <begin position="493"/>
        <end position="505"/>
    </location>
</feature>
<keyword evidence="3" id="KW-1185">Reference proteome</keyword>
<evidence type="ECO:0000256" key="1">
    <source>
        <dbReference type="SAM" id="MobiDB-lite"/>
    </source>
</evidence>
<proteinExistence type="predicted"/>
<evidence type="ECO:0000313" key="2">
    <source>
        <dbReference type="EMBL" id="EME41589.1"/>
    </source>
</evidence>
<name>N1PHH7_DOTSN</name>
<evidence type="ECO:0000313" key="3">
    <source>
        <dbReference type="Proteomes" id="UP000016933"/>
    </source>
</evidence>
<feature type="compositionally biased region" description="Polar residues" evidence="1">
    <location>
        <begin position="327"/>
        <end position="338"/>
    </location>
</feature>
<accession>N1PHH7</accession>
<feature type="compositionally biased region" description="Low complexity" evidence="1">
    <location>
        <begin position="529"/>
        <end position="543"/>
    </location>
</feature>
<feature type="region of interest" description="Disordered" evidence="1">
    <location>
        <begin position="395"/>
        <end position="429"/>
    </location>
</feature>
<organism evidence="2 3">
    <name type="scientific">Dothistroma septosporum (strain NZE10 / CBS 128990)</name>
    <name type="common">Red band needle blight fungus</name>
    <name type="synonym">Mycosphaerella pini</name>
    <dbReference type="NCBI Taxonomy" id="675120"/>
    <lineage>
        <taxon>Eukaryota</taxon>
        <taxon>Fungi</taxon>
        <taxon>Dikarya</taxon>
        <taxon>Ascomycota</taxon>
        <taxon>Pezizomycotina</taxon>
        <taxon>Dothideomycetes</taxon>
        <taxon>Dothideomycetidae</taxon>
        <taxon>Mycosphaerellales</taxon>
        <taxon>Mycosphaerellaceae</taxon>
        <taxon>Dothistroma</taxon>
    </lineage>
</organism>
<dbReference type="AlphaFoldDB" id="N1PHH7"/>
<feature type="region of interest" description="Disordered" evidence="1">
    <location>
        <begin position="47"/>
        <end position="83"/>
    </location>
</feature>
<reference evidence="2 3" key="2">
    <citation type="journal article" date="2012" name="PLoS Pathog.">
        <title>Diverse lifestyles and strategies of plant pathogenesis encoded in the genomes of eighteen Dothideomycetes fungi.</title>
        <authorList>
            <person name="Ohm R.A."/>
            <person name="Feau N."/>
            <person name="Henrissat B."/>
            <person name="Schoch C.L."/>
            <person name="Horwitz B.A."/>
            <person name="Barry K.W."/>
            <person name="Condon B.J."/>
            <person name="Copeland A.C."/>
            <person name="Dhillon B."/>
            <person name="Glaser F."/>
            <person name="Hesse C.N."/>
            <person name="Kosti I."/>
            <person name="LaButti K."/>
            <person name="Lindquist E.A."/>
            <person name="Lucas S."/>
            <person name="Salamov A.A."/>
            <person name="Bradshaw R.E."/>
            <person name="Ciuffetti L."/>
            <person name="Hamelin R.C."/>
            <person name="Kema G.H.J."/>
            <person name="Lawrence C."/>
            <person name="Scott J.A."/>
            <person name="Spatafora J.W."/>
            <person name="Turgeon B.G."/>
            <person name="de Wit P.J.G.M."/>
            <person name="Zhong S."/>
            <person name="Goodwin S.B."/>
            <person name="Grigoriev I.V."/>
        </authorList>
    </citation>
    <scope>NUCLEOTIDE SEQUENCE [LARGE SCALE GENOMIC DNA]</scope>
    <source>
        <strain evidence="3">NZE10 / CBS 128990</strain>
    </source>
</reference>
<feature type="compositionally biased region" description="Polar residues" evidence="1">
    <location>
        <begin position="466"/>
        <end position="480"/>
    </location>
</feature>
<feature type="compositionally biased region" description="Basic and acidic residues" evidence="1">
    <location>
        <begin position="339"/>
        <end position="359"/>
    </location>
</feature>
<sequence>MAKKCATFTPKQRLSPTLGDVSDVTIKDCPDDMPKLTRQWAHLQMPSAGHQCPRTGNWKSEDPFAPGNAIGDLAVDGPPTSEAQVTLPLRPKITLQSADSAEPRTLNDNDLPMSVDSMESSAIVTDQPKASAVKVQVCEWSDIEMPPHKNPSFGLETASLSGHNAPPVTRPDAASIVGSETAVRPERTICEVATENSTAPMANAGHDHSRLDALSNENTPSNVDDARKHDAYEPSIDGSDQDIAHGSFYRKSSVIQIYELLTKNQDPGPKRMATGVGSSNTAAALWTFRPWNSSPPYDARKSLEDAIDTSPRPRRESSDLEVEPSESGRSPETCSTVSARDHGESPMPGDRVEFDLGRAERTKRYAALTDIRNRDGESEAVVSEDMDSALALSVLRSETKNEAGTKEGSSSGDEHSPPKARSRHDLGNASCYSMDSDLQADLAGICELQNPLSGTTFDPNPVTVECSGSMTPTPFSTQVLLRSDAGSADEEPQSTSSYLASSPSKDTPALSPGETKFWREVQSCPFDTPQQSPSGSPSVSLHQRQSTATLSAMPYIGEDSERADDADAESAHPCTLDKDLERIAAQEDMPPTDPEQTLDEGLELYHSYTSNTDMRYSDIPTASSHGIPEKNGLATPNNEHNPGQSSDPDDGPLSPGAYRGVKTTVVSPPR</sequence>
<feature type="region of interest" description="Disordered" evidence="1">
    <location>
        <begin position="199"/>
        <end position="225"/>
    </location>
</feature>
<dbReference type="HOGENOM" id="CLU_409942_0_0_1"/>
<protein>
    <submittedName>
        <fullName evidence="2">Uncharacterized protein</fullName>
    </submittedName>
</protein>